<dbReference type="InterPro" id="IPR034690">
    <property type="entry name" value="Endolysin_T4_type"/>
</dbReference>
<reference evidence="7" key="1">
    <citation type="submission" date="2020-05" db="EMBL/GenBank/DDBJ databases">
        <authorList>
            <person name="Delgado-Blas J."/>
        </authorList>
    </citation>
    <scope>NUCLEOTIDE SEQUENCE</scope>
    <source>
        <strain evidence="7">BB1453</strain>
    </source>
</reference>
<proteinExistence type="inferred from homology"/>
<keyword evidence="2 6" id="KW-0929">Antimicrobial</keyword>
<dbReference type="InterPro" id="IPR002196">
    <property type="entry name" value="Glyco_hydro_24"/>
</dbReference>
<comment type="similarity">
    <text evidence="6">Belongs to the glycosyl hydrolase 24 family.</text>
</comment>
<dbReference type="AlphaFoldDB" id="A0A9N8H0G8"/>
<evidence type="ECO:0000256" key="6">
    <source>
        <dbReference type="RuleBase" id="RU003788"/>
    </source>
</evidence>
<keyword evidence="5 6" id="KW-0326">Glycosidase</keyword>
<dbReference type="InterPro" id="IPR023346">
    <property type="entry name" value="Lysozyme-like_dom_sf"/>
</dbReference>
<name>A0A9N8H0G8_PRORE</name>
<gene>
    <name evidence="7" type="ORF">GHA_04024</name>
</gene>
<protein>
    <recommendedName>
        <fullName evidence="6">Lysozyme</fullName>
        <ecNumber evidence="6">3.2.1.17</ecNumber>
    </recommendedName>
</protein>
<sequence length="178" mass="19251">MNTKSRLSQAVIALIISGASGGAILSGFLNEKEGNSLKAYRDGGGVVTICRGVTRIDGKPVRMGIQLPPAECDRLNQIEADKAIAWVKRHVHVPLTEPQIAGIASFCPYNIGPSKCFSSTFYRKLNAGDIKGACAELPKWTRDGGKDCRQTKGQPNGCYGQVTRRDQEAELLCGEWGR</sequence>
<dbReference type="RefSeq" id="WP_239407469.1">
    <property type="nucleotide sequence ID" value="NZ_CAHPRV010000044.1"/>
</dbReference>
<dbReference type="Proteomes" id="UP000834611">
    <property type="component" value="Unassembled WGS sequence"/>
</dbReference>
<evidence type="ECO:0000256" key="5">
    <source>
        <dbReference type="ARBA" id="ARBA00023295"/>
    </source>
</evidence>
<dbReference type="GO" id="GO:0009253">
    <property type="term" value="P:peptidoglycan catabolic process"/>
    <property type="evidence" value="ECO:0007669"/>
    <property type="project" value="InterPro"/>
</dbReference>
<evidence type="ECO:0000256" key="2">
    <source>
        <dbReference type="ARBA" id="ARBA00022529"/>
    </source>
</evidence>
<dbReference type="PANTHER" id="PTHR38107:SF3">
    <property type="entry name" value="LYSOZYME RRRD-RELATED"/>
    <property type="match status" value="1"/>
</dbReference>
<dbReference type="HAMAP" id="MF_04110">
    <property type="entry name" value="ENDOLYSIN_T4"/>
    <property type="match status" value="1"/>
</dbReference>
<dbReference type="CDD" id="cd16900">
    <property type="entry name" value="endolysin_R21-like"/>
    <property type="match status" value="1"/>
</dbReference>
<dbReference type="SUPFAM" id="SSF53955">
    <property type="entry name" value="Lysozyme-like"/>
    <property type="match status" value="1"/>
</dbReference>
<dbReference type="GO" id="GO:0042742">
    <property type="term" value="P:defense response to bacterium"/>
    <property type="evidence" value="ECO:0007669"/>
    <property type="project" value="UniProtKB-KW"/>
</dbReference>
<dbReference type="GO" id="GO:0016998">
    <property type="term" value="P:cell wall macromolecule catabolic process"/>
    <property type="evidence" value="ECO:0007669"/>
    <property type="project" value="InterPro"/>
</dbReference>
<dbReference type="GO" id="GO:0003796">
    <property type="term" value="F:lysozyme activity"/>
    <property type="evidence" value="ECO:0007669"/>
    <property type="project" value="UniProtKB-EC"/>
</dbReference>
<accession>A0A9N8H0G8</accession>
<dbReference type="EC" id="3.2.1.17" evidence="6"/>
<dbReference type="PANTHER" id="PTHR38107">
    <property type="match status" value="1"/>
</dbReference>
<evidence type="ECO:0000256" key="3">
    <source>
        <dbReference type="ARBA" id="ARBA00022638"/>
    </source>
</evidence>
<dbReference type="InterPro" id="IPR043688">
    <property type="entry name" value="SAR_endolysin-like"/>
</dbReference>
<dbReference type="InterPro" id="IPR051018">
    <property type="entry name" value="Bacteriophage_GH24"/>
</dbReference>
<keyword evidence="3 6" id="KW-0081">Bacteriolytic enzyme</keyword>
<keyword evidence="4 6" id="KW-0378">Hydrolase</keyword>
<evidence type="ECO:0000256" key="1">
    <source>
        <dbReference type="ARBA" id="ARBA00000632"/>
    </source>
</evidence>
<comment type="catalytic activity">
    <reaction evidence="1 6">
        <text>Hydrolysis of (1-&gt;4)-beta-linkages between N-acetylmuramic acid and N-acetyl-D-glucosamine residues in a peptidoglycan and between N-acetyl-D-glucosamine residues in chitodextrins.</text>
        <dbReference type="EC" id="3.2.1.17"/>
    </reaction>
</comment>
<dbReference type="Gene3D" id="1.10.530.40">
    <property type="match status" value="1"/>
</dbReference>
<dbReference type="InterPro" id="IPR023347">
    <property type="entry name" value="Lysozyme_dom_sf"/>
</dbReference>
<dbReference type="GO" id="GO:0031640">
    <property type="term" value="P:killing of cells of another organism"/>
    <property type="evidence" value="ECO:0007669"/>
    <property type="project" value="UniProtKB-KW"/>
</dbReference>
<evidence type="ECO:0000256" key="4">
    <source>
        <dbReference type="ARBA" id="ARBA00022801"/>
    </source>
</evidence>
<dbReference type="EMBL" id="CAHPSF010000015">
    <property type="protein sequence ID" value="CAB5714988.1"/>
    <property type="molecule type" value="Genomic_DNA"/>
</dbReference>
<comment type="caution">
    <text evidence="7">The sequence shown here is derived from an EMBL/GenBank/DDBJ whole genome shotgun (WGS) entry which is preliminary data.</text>
</comment>
<dbReference type="Pfam" id="PF00959">
    <property type="entry name" value="Phage_lysozyme"/>
    <property type="match status" value="1"/>
</dbReference>
<evidence type="ECO:0000313" key="8">
    <source>
        <dbReference type="Proteomes" id="UP000834611"/>
    </source>
</evidence>
<organism evidence="7 8">
    <name type="scientific">Providencia rettgeri</name>
    <dbReference type="NCBI Taxonomy" id="587"/>
    <lineage>
        <taxon>Bacteria</taxon>
        <taxon>Pseudomonadati</taxon>
        <taxon>Pseudomonadota</taxon>
        <taxon>Gammaproteobacteria</taxon>
        <taxon>Enterobacterales</taxon>
        <taxon>Morganellaceae</taxon>
        <taxon>Providencia</taxon>
    </lineage>
</organism>
<evidence type="ECO:0000313" key="7">
    <source>
        <dbReference type="EMBL" id="CAB5714988.1"/>
    </source>
</evidence>
<dbReference type="HAMAP" id="MF_04136">
    <property type="entry name" value="SAR_ENDOLYSIN"/>
    <property type="match status" value="1"/>
</dbReference>